<dbReference type="InterPro" id="IPR019775">
    <property type="entry name" value="WD40_repeat_CS"/>
</dbReference>
<keyword evidence="5" id="KW-1185">Reference proteome</keyword>
<evidence type="ECO:0000256" key="3">
    <source>
        <dbReference type="PROSITE-ProRule" id="PRU00221"/>
    </source>
</evidence>
<gene>
    <name evidence="4" type="ORF">AKO1_004104</name>
</gene>
<name>A0AAW2Z7P7_9EUKA</name>
<dbReference type="PANTHER" id="PTHR22847:SF637">
    <property type="entry name" value="WD REPEAT DOMAIN 5B"/>
    <property type="match status" value="1"/>
</dbReference>
<comment type="caution">
    <text evidence="4">The sequence shown here is derived from an EMBL/GenBank/DDBJ whole genome shotgun (WGS) entry which is preliminary data.</text>
</comment>
<protein>
    <submittedName>
        <fullName evidence="4">TipD</fullName>
    </submittedName>
</protein>
<evidence type="ECO:0000256" key="1">
    <source>
        <dbReference type="ARBA" id="ARBA00022574"/>
    </source>
</evidence>
<evidence type="ECO:0000313" key="5">
    <source>
        <dbReference type="Proteomes" id="UP001431209"/>
    </source>
</evidence>
<accession>A0AAW2Z7P7</accession>
<dbReference type="InterPro" id="IPR036322">
    <property type="entry name" value="WD40_repeat_dom_sf"/>
</dbReference>
<proteinExistence type="predicted"/>
<dbReference type="SMART" id="SM00320">
    <property type="entry name" value="WD40"/>
    <property type="match status" value="7"/>
</dbReference>
<dbReference type="PROSITE" id="PS00678">
    <property type="entry name" value="WD_REPEATS_1"/>
    <property type="match status" value="1"/>
</dbReference>
<dbReference type="PANTHER" id="PTHR22847">
    <property type="entry name" value="WD40 REPEAT PROTEIN"/>
    <property type="match status" value="1"/>
</dbReference>
<keyword evidence="1 3" id="KW-0853">WD repeat</keyword>
<dbReference type="SUPFAM" id="SSF50978">
    <property type="entry name" value="WD40 repeat-like"/>
    <property type="match status" value="1"/>
</dbReference>
<dbReference type="InterPro" id="IPR015943">
    <property type="entry name" value="WD40/YVTN_repeat-like_dom_sf"/>
</dbReference>
<dbReference type="PROSITE" id="PS50294">
    <property type="entry name" value="WD_REPEATS_REGION"/>
    <property type="match status" value="1"/>
</dbReference>
<dbReference type="Proteomes" id="UP001431209">
    <property type="component" value="Unassembled WGS sequence"/>
</dbReference>
<dbReference type="Gene3D" id="2.130.10.10">
    <property type="entry name" value="YVTN repeat-like/Quinoprotein amine dehydrogenase"/>
    <property type="match status" value="3"/>
</dbReference>
<organism evidence="4 5">
    <name type="scientific">Acrasis kona</name>
    <dbReference type="NCBI Taxonomy" id="1008807"/>
    <lineage>
        <taxon>Eukaryota</taxon>
        <taxon>Discoba</taxon>
        <taxon>Heterolobosea</taxon>
        <taxon>Tetramitia</taxon>
        <taxon>Eutetramitia</taxon>
        <taxon>Acrasidae</taxon>
        <taxon>Acrasis</taxon>
    </lineage>
</organism>
<keyword evidence="2" id="KW-0677">Repeat</keyword>
<sequence length="369" mass="40587">MKEELLLRDHIISELKNKLRSGSSDATSDVEVAEEAVKEGGKSKEARYSITGRMLLQVHKRSSTLQASFINVYHATNPKSKQYHIDLETTVNDIKFSADSQLLAIACNNKTVKLYAAKSGGLEHIFFGASEHLTSVDLTPTLVVSASTSVHVWSIHDKKLLHTLNGHTKHVYGLGTTDVRAVSGSCDRTIKIWELNQGECLKTIDSTSIVNDLTISNLSNMFFSVHHDSHIRTFDLRSFNKLEEHKVHNGQVLSVAISADDRHVVTCGQDSICKVWDARVGFGSPVYTLKADGFKTNVSKTKAVLSPCGTFVASGSNCGHVFVWHLVDGTPLVSEMKEHNIASTCCAWSRDGKQVASSSIDRRLCLYAE</sequence>
<dbReference type="EMBL" id="JAOPGA020001171">
    <property type="protein sequence ID" value="KAL0485831.1"/>
    <property type="molecule type" value="Genomic_DNA"/>
</dbReference>
<dbReference type="GO" id="GO:1990234">
    <property type="term" value="C:transferase complex"/>
    <property type="evidence" value="ECO:0007669"/>
    <property type="project" value="UniProtKB-ARBA"/>
</dbReference>
<evidence type="ECO:0000256" key="2">
    <source>
        <dbReference type="ARBA" id="ARBA00022737"/>
    </source>
</evidence>
<dbReference type="Pfam" id="PF00400">
    <property type="entry name" value="WD40"/>
    <property type="match status" value="5"/>
</dbReference>
<dbReference type="CDD" id="cd00200">
    <property type="entry name" value="WD40"/>
    <property type="match status" value="1"/>
</dbReference>
<feature type="repeat" description="WD" evidence="3">
    <location>
        <begin position="245"/>
        <end position="277"/>
    </location>
</feature>
<feature type="repeat" description="WD" evidence="3">
    <location>
        <begin position="164"/>
        <end position="203"/>
    </location>
</feature>
<dbReference type="AlphaFoldDB" id="A0AAW2Z7P7"/>
<dbReference type="PROSITE" id="PS50082">
    <property type="entry name" value="WD_REPEATS_2"/>
    <property type="match status" value="2"/>
</dbReference>
<dbReference type="InterPro" id="IPR001680">
    <property type="entry name" value="WD40_rpt"/>
</dbReference>
<evidence type="ECO:0000313" key="4">
    <source>
        <dbReference type="EMBL" id="KAL0485831.1"/>
    </source>
</evidence>
<reference evidence="4 5" key="1">
    <citation type="submission" date="2024-03" db="EMBL/GenBank/DDBJ databases">
        <title>The Acrasis kona genome and developmental transcriptomes reveal deep origins of eukaryotic multicellular pathways.</title>
        <authorList>
            <person name="Sheikh S."/>
            <person name="Fu C.-J."/>
            <person name="Brown M.W."/>
            <person name="Baldauf S.L."/>
        </authorList>
    </citation>
    <scope>NUCLEOTIDE SEQUENCE [LARGE SCALE GENOMIC DNA]</scope>
    <source>
        <strain evidence="4 5">ATCC MYA-3509</strain>
    </source>
</reference>